<dbReference type="SUPFAM" id="SSF56672">
    <property type="entry name" value="DNA/RNA polymerases"/>
    <property type="match status" value="1"/>
</dbReference>
<evidence type="ECO:0000313" key="2">
    <source>
        <dbReference type="EMBL" id="CAA7059092.1"/>
    </source>
</evidence>
<dbReference type="Pfam" id="PF07727">
    <property type="entry name" value="RVT_2"/>
    <property type="match status" value="1"/>
</dbReference>
<organism evidence="2 3">
    <name type="scientific">Microthlaspi erraticum</name>
    <dbReference type="NCBI Taxonomy" id="1685480"/>
    <lineage>
        <taxon>Eukaryota</taxon>
        <taxon>Viridiplantae</taxon>
        <taxon>Streptophyta</taxon>
        <taxon>Embryophyta</taxon>
        <taxon>Tracheophyta</taxon>
        <taxon>Spermatophyta</taxon>
        <taxon>Magnoliopsida</taxon>
        <taxon>eudicotyledons</taxon>
        <taxon>Gunneridae</taxon>
        <taxon>Pentapetalae</taxon>
        <taxon>rosids</taxon>
        <taxon>malvids</taxon>
        <taxon>Brassicales</taxon>
        <taxon>Brassicaceae</taxon>
        <taxon>Coluteocarpeae</taxon>
        <taxon>Microthlaspi</taxon>
    </lineage>
</organism>
<reference evidence="2" key="1">
    <citation type="submission" date="2020-01" db="EMBL/GenBank/DDBJ databases">
        <authorList>
            <person name="Mishra B."/>
        </authorList>
    </citation>
    <scope>NUCLEOTIDE SEQUENCE [LARGE SCALE GENOMIC DNA]</scope>
</reference>
<dbReference type="InterPro" id="IPR013103">
    <property type="entry name" value="RVT_2"/>
</dbReference>
<sequence length="283" mass="32184">MASKFDMSDLGRLTYYLGMEVLQCDDGIMLSQKRYAQKIVEEAEMQNCNAVHTPMESGLKLLKARDEKDIDATMFRKNVGCLRYLLHTRPDLSYCVGVLSRYMQNPKESHGAAMRQCLRYLKSTTTLGLTFERSSSRVPRLIGYIDSSHNVDPDDGKSTTGHIFYLGESPITWCSQKQDTEDLARELSFALTIKSAIALTRNPVFHGRSKHIHTRYHFIRECVENGQVEVEHVPGEKQKADILTKALGRIKFKEMRDLIGMKDLAGNEFKLKGENVELSLKKA</sequence>
<evidence type="ECO:0000313" key="3">
    <source>
        <dbReference type="Proteomes" id="UP000467841"/>
    </source>
</evidence>
<evidence type="ECO:0000259" key="1">
    <source>
        <dbReference type="Pfam" id="PF07727"/>
    </source>
</evidence>
<dbReference type="EMBL" id="CACVBM020001751">
    <property type="protein sequence ID" value="CAA7059092.1"/>
    <property type="molecule type" value="Genomic_DNA"/>
</dbReference>
<dbReference type="CDD" id="cd09272">
    <property type="entry name" value="RNase_HI_RT_Ty1"/>
    <property type="match status" value="1"/>
</dbReference>
<proteinExistence type="predicted"/>
<dbReference type="InterPro" id="IPR043502">
    <property type="entry name" value="DNA/RNA_pol_sf"/>
</dbReference>
<dbReference type="AlphaFoldDB" id="A0A6D2LGR0"/>
<feature type="domain" description="Reverse transcriptase Ty1/copia-type" evidence="1">
    <location>
        <begin position="1"/>
        <end position="56"/>
    </location>
</feature>
<dbReference type="PANTHER" id="PTHR11439:SF483">
    <property type="entry name" value="PEPTIDE SYNTHASE GLIP-LIKE, PUTATIVE (AFU_ORTHOLOGUE AFUA_3G12920)-RELATED"/>
    <property type="match status" value="1"/>
</dbReference>
<gene>
    <name evidence="2" type="ORF">MERR_LOCUS46328</name>
</gene>
<comment type="caution">
    <text evidence="2">The sequence shown here is derived from an EMBL/GenBank/DDBJ whole genome shotgun (WGS) entry which is preliminary data.</text>
</comment>
<dbReference type="OrthoDB" id="413760at2759"/>
<dbReference type="Proteomes" id="UP000467841">
    <property type="component" value="Unassembled WGS sequence"/>
</dbReference>
<name>A0A6D2LGR0_9BRAS</name>
<dbReference type="PANTHER" id="PTHR11439">
    <property type="entry name" value="GAG-POL-RELATED RETROTRANSPOSON"/>
    <property type="match status" value="1"/>
</dbReference>
<keyword evidence="3" id="KW-1185">Reference proteome</keyword>
<protein>
    <recommendedName>
        <fullName evidence="1">Reverse transcriptase Ty1/copia-type domain-containing protein</fullName>
    </recommendedName>
</protein>
<accession>A0A6D2LGR0</accession>